<evidence type="ECO:0000259" key="1">
    <source>
        <dbReference type="PROSITE" id="PS51736"/>
    </source>
</evidence>
<dbReference type="Proteomes" id="UP000061569">
    <property type="component" value="Chromosome"/>
</dbReference>
<dbReference type="PROSITE" id="PS51736">
    <property type="entry name" value="RECOMBINASES_3"/>
    <property type="match status" value="1"/>
</dbReference>
<dbReference type="AlphaFoldDB" id="A0A0S2DQR6"/>
<feature type="domain" description="Resolvase/invertase-type recombinase catalytic" evidence="1">
    <location>
        <begin position="11"/>
        <end position="163"/>
    </location>
</feature>
<dbReference type="Gene3D" id="3.40.50.1390">
    <property type="entry name" value="Resolvase, N-terminal catalytic domain"/>
    <property type="match status" value="1"/>
</dbReference>
<dbReference type="Pfam" id="PF00239">
    <property type="entry name" value="Resolvase"/>
    <property type="match status" value="1"/>
</dbReference>
<evidence type="ECO:0000313" key="4">
    <source>
        <dbReference type="Proteomes" id="UP000061569"/>
    </source>
</evidence>
<dbReference type="InterPro" id="IPR050639">
    <property type="entry name" value="SSR_resolvase"/>
</dbReference>
<evidence type="ECO:0000259" key="2">
    <source>
        <dbReference type="PROSITE" id="PS51737"/>
    </source>
</evidence>
<dbReference type="Pfam" id="PF07508">
    <property type="entry name" value="Recombinase"/>
    <property type="match status" value="1"/>
</dbReference>
<dbReference type="InterPro" id="IPR038109">
    <property type="entry name" value="DNA_bind_recomb_sf"/>
</dbReference>
<sequence>MSAPEISRRLRCAVYTRKSTEEGLEREYNSIEAQRDAGQAFIASRRAEGWIPVADDYDDAGYSAATLSRPALERLLDDIRAGKIDIVVTYKIDRLSRSLRDFHRLWEHMTAHEVEFVAVTQQFNTTDAMGRLMLNILLSFAEFDRELDVERARDKMIASKKKGLWMHGVPPLGYDLQNRRLVVDPKEAPLVRWIFQQVAAGMPTAKLVAALRERGATSKVWTTRNGRQIVGKPIAKSLLYKMLANRTYVGELRHGTQWFPDSHEAVIDPELWAKAQAATATRPRALPSPDAPKIPFPLRGLVFAADGRAMTPWHTTKRNGRTYRYYVHTRALHESAKLLKLPRVPAGELEAAVIEQLRSVLRAPELISAILPQAVALDASLDEPQIMVAMLRLHEIWGYLAGHEQAQMLQLLIERIVVHEDRAELRLRPLGLTTFVANLSSTQPLRCPHE</sequence>
<dbReference type="GO" id="GO:0000150">
    <property type="term" value="F:DNA strand exchange activity"/>
    <property type="evidence" value="ECO:0007669"/>
    <property type="project" value="InterPro"/>
</dbReference>
<dbReference type="InterPro" id="IPR025827">
    <property type="entry name" value="Zn_ribbon_recom_dom"/>
</dbReference>
<protein>
    <submittedName>
        <fullName evidence="3">Site-specific recombinase, integrase family</fullName>
    </submittedName>
</protein>
<organism evidence="3 4">
    <name type="scientific">Lysobacter enzymogenes</name>
    <dbReference type="NCBI Taxonomy" id="69"/>
    <lineage>
        <taxon>Bacteria</taxon>
        <taxon>Pseudomonadati</taxon>
        <taxon>Pseudomonadota</taxon>
        <taxon>Gammaproteobacteria</taxon>
        <taxon>Lysobacterales</taxon>
        <taxon>Lysobacteraceae</taxon>
        <taxon>Lysobacter</taxon>
    </lineage>
</organism>
<evidence type="ECO:0000313" key="3">
    <source>
        <dbReference type="EMBL" id="ALN60835.1"/>
    </source>
</evidence>
<dbReference type="PATRIC" id="fig|69.6.peg.5409"/>
<dbReference type="PROSITE" id="PS51737">
    <property type="entry name" value="RECOMBINASE_DNA_BIND"/>
    <property type="match status" value="1"/>
</dbReference>
<dbReference type="PANTHER" id="PTHR30461:SF23">
    <property type="entry name" value="DNA RECOMBINASE-RELATED"/>
    <property type="match status" value="1"/>
</dbReference>
<dbReference type="OrthoDB" id="9797501at2"/>
<dbReference type="InterPro" id="IPR036162">
    <property type="entry name" value="Resolvase-like_N_sf"/>
</dbReference>
<dbReference type="SUPFAM" id="SSF53041">
    <property type="entry name" value="Resolvase-like"/>
    <property type="match status" value="1"/>
</dbReference>
<dbReference type="InterPro" id="IPR006119">
    <property type="entry name" value="Resolv_N"/>
</dbReference>
<dbReference type="InterPro" id="IPR011109">
    <property type="entry name" value="DNA_bind_recombinase_dom"/>
</dbReference>
<dbReference type="PANTHER" id="PTHR30461">
    <property type="entry name" value="DNA-INVERTASE FROM LAMBDOID PROPHAGE"/>
    <property type="match status" value="1"/>
</dbReference>
<dbReference type="Pfam" id="PF13408">
    <property type="entry name" value="Zn_ribbon_recom"/>
    <property type="match status" value="1"/>
</dbReference>
<dbReference type="Gene3D" id="3.90.1750.20">
    <property type="entry name" value="Putative Large Serine Recombinase, Chain B, Domain 2"/>
    <property type="match status" value="1"/>
</dbReference>
<dbReference type="CDD" id="cd00338">
    <property type="entry name" value="Ser_Recombinase"/>
    <property type="match status" value="1"/>
</dbReference>
<proteinExistence type="predicted"/>
<reference evidence="3 4" key="1">
    <citation type="submission" date="2015-11" db="EMBL/GenBank/DDBJ databases">
        <title>Genome sequences of Lysobacter enzymogenes strain C3 and Lysobacter antibioticus ATCC 29479.</title>
        <authorList>
            <person name="Kobayashi D.Y."/>
        </authorList>
    </citation>
    <scope>NUCLEOTIDE SEQUENCE [LARGE SCALE GENOMIC DNA]</scope>
    <source>
        <strain evidence="3 4">C3</strain>
    </source>
</reference>
<dbReference type="EMBL" id="CP013140">
    <property type="protein sequence ID" value="ALN60835.1"/>
    <property type="molecule type" value="Genomic_DNA"/>
</dbReference>
<gene>
    <name evidence="3" type="ORF">GLE_5494</name>
</gene>
<dbReference type="SMART" id="SM00857">
    <property type="entry name" value="Resolvase"/>
    <property type="match status" value="1"/>
</dbReference>
<dbReference type="GO" id="GO:0003677">
    <property type="term" value="F:DNA binding"/>
    <property type="evidence" value="ECO:0007669"/>
    <property type="project" value="InterPro"/>
</dbReference>
<feature type="domain" description="Recombinase" evidence="2">
    <location>
        <begin position="171"/>
        <end position="285"/>
    </location>
</feature>
<dbReference type="KEGG" id="lez:GLE_5494"/>
<dbReference type="STRING" id="69.GLE_5494"/>
<name>A0A0S2DQR6_LYSEN</name>
<accession>A0A0S2DQR6</accession>